<gene>
    <name evidence="4" type="ORF">BOTBODRAFT_115969</name>
</gene>
<dbReference type="InParanoid" id="A0A067MFM3"/>
<evidence type="ECO:0000313" key="5">
    <source>
        <dbReference type="Proteomes" id="UP000027195"/>
    </source>
</evidence>
<evidence type="ECO:0008006" key="6">
    <source>
        <dbReference type="Google" id="ProtNLM"/>
    </source>
</evidence>
<accession>A0A067MFM3</accession>
<dbReference type="AlphaFoldDB" id="A0A067MFM3"/>
<evidence type="ECO:0000313" key="4">
    <source>
        <dbReference type="EMBL" id="KDQ10346.1"/>
    </source>
</evidence>
<organism evidence="4 5">
    <name type="scientific">Botryobasidium botryosum (strain FD-172 SS1)</name>
    <dbReference type="NCBI Taxonomy" id="930990"/>
    <lineage>
        <taxon>Eukaryota</taxon>
        <taxon>Fungi</taxon>
        <taxon>Dikarya</taxon>
        <taxon>Basidiomycota</taxon>
        <taxon>Agaricomycotina</taxon>
        <taxon>Agaricomycetes</taxon>
        <taxon>Cantharellales</taxon>
        <taxon>Botryobasidiaceae</taxon>
        <taxon>Botryobasidium</taxon>
    </lineage>
</organism>
<keyword evidence="2" id="KW-0862">Zinc</keyword>
<dbReference type="SUPFAM" id="SSF57924">
    <property type="entry name" value="Inhibitor of apoptosis (IAP) repeat"/>
    <property type="match status" value="2"/>
</dbReference>
<dbReference type="PANTHER" id="PTHR46771:SF5">
    <property type="entry name" value="DETERIN"/>
    <property type="match status" value="1"/>
</dbReference>
<dbReference type="PROSITE" id="PS50143">
    <property type="entry name" value="BIR_REPEAT_2"/>
    <property type="match status" value="2"/>
</dbReference>
<reference evidence="5" key="1">
    <citation type="journal article" date="2014" name="Proc. Natl. Acad. Sci. U.S.A.">
        <title>Extensive sampling of basidiomycete genomes demonstrates inadequacy of the white-rot/brown-rot paradigm for wood decay fungi.</title>
        <authorList>
            <person name="Riley R."/>
            <person name="Salamov A.A."/>
            <person name="Brown D.W."/>
            <person name="Nagy L.G."/>
            <person name="Floudas D."/>
            <person name="Held B.W."/>
            <person name="Levasseur A."/>
            <person name="Lombard V."/>
            <person name="Morin E."/>
            <person name="Otillar R."/>
            <person name="Lindquist E.A."/>
            <person name="Sun H."/>
            <person name="LaButti K.M."/>
            <person name="Schmutz J."/>
            <person name="Jabbour D."/>
            <person name="Luo H."/>
            <person name="Baker S.E."/>
            <person name="Pisabarro A.G."/>
            <person name="Walton J.D."/>
            <person name="Blanchette R.A."/>
            <person name="Henrissat B."/>
            <person name="Martin F."/>
            <person name="Cullen D."/>
            <person name="Hibbett D.S."/>
            <person name="Grigoriev I.V."/>
        </authorList>
    </citation>
    <scope>NUCLEOTIDE SEQUENCE [LARGE SCALE GENOMIC DNA]</scope>
    <source>
        <strain evidence="5">FD-172 SS1</strain>
    </source>
</reference>
<dbReference type="OrthoDB" id="2196114at2759"/>
<dbReference type="InterPro" id="IPR001370">
    <property type="entry name" value="BIR_rpt"/>
</dbReference>
<dbReference type="EMBL" id="KL198068">
    <property type="protein sequence ID" value="KDQ10346.1"/>
    <property type="molecule type" value="Genomic_DNA"/>
</dbReference>
<dbReference type="Proteomes" id="UP000027195">
    <property type="component" value="Unassembled WGS sequence"/>
</dbReference>
<sequence length="275" mass="30667">MSSTASLIYSKAREESFQPPPAAKKSRASSQQSSSSRSAARHPIPWPHPLSYLARPTTLAAAGFWFDPAPSSPDRVTCYYCKKSLGGWEPNDDPAREHARRSQDNDCPWATVVCSVELEKLNSSRQAIITDSSRLPTNSQLEKARLSTFGRLWPHDSERGHQATSKRMAKAGWVYTPTPESDDLVSCFYCETFLDGWEPTDNPLHEHKRRSPHCAFFTARVQLPATNNIADGEFEEPVKPKKGKSKAGSSVNGIDLPSSQGQNGKRYEYCDLRHL</sequence>
<evidence type="ECO:0000256" key="2">
    <source>
        <dbReference type="ARBA" id="ARBA00022833"/>
    </source>
</evidence>
<feature type="region of interest" description="Disordered" evidence="3">
    <location>
        <begin position="228"/>
        <end position="265"/>
    </location>
</feature>
<dbReference type="STRING" id="930990.A0A067MFM3"/>
<feature type="region of interest" description="Disordered" evidence="3">
    <location>
        <begin position="1"/>
        <end position="46"/>
    </location>
</feature>
<dbReference type="GO" id="GO:0046872">
    <property type="term" value="F:metal ion binding"/>
    <property type="evidence" value="ECO:0007669"/>
    <property type="project" value="UniProtKB-KW"/>
</dbReference>
<dbReference type="SMART" id="SM00238">
    <property type="entry name" value="BIR"/>
    <property type="match status" value="2"/>
</dbReference>
<dbReference type="Gene3D" id="1.10.1170.10">
    <property type="entry name" value="Inhibitor Of Apoptosis Protein (2mihbC-IAP-1), Chain A"/>
    <property type="match status" value="2"/>
</dbReference>
<dbReference type="CDD" id="cd00022">
    <property type="entry name" value="BIR"/>
    <property type="match status" value="1"/>
</dbReference>
<name>A0A067MFM3_BOTB1</name>
<dbReference type="HOGENOM" id="CLU_064364_1_0_1"/>
<dbReference type="InterPro" id="IPR051190">
    <property type="entry name" value="Baculoviral_IAP"/>
</dbReference>
<dbReference type="Pfam" id="PF00653">
    <property type="entry name" value="BIR"/>
    <property type="match status" value="2"/>
</dbReference>
<proteinExistence type="predicted"/>
<evidence type="ECO:0000256" key="3">
    <source>
        <dbReference type="SAM" id="MobiDB-lite"/>
    </source>
</evidence>
<feature type="compositionally biased region" description="Low complexity" evidence="3">
    <location>
        <begin position="28"/>
        <end position="38"/>
    </location>
</feature>
<keyword evidence="5" id="KW-1185">Reference proteome</keyword>
<protein>
    <recommendedName>
        <fullName evidence="6">Inhibitor of apoptosis repeat-containing protein</fullName>
    </recommendedName>
</protein>
<keyword evidence="1" id="KW-0479">Metal-binding</keyword>
<dbReference type="PANTHER" id="PTHR46771">
    <property type="entry name" value="DETERIN"/>
    <property type="match status" value="1"/>
</dbReference>
<evidence type="ECO:0000256" key="1">
    <source>
        <dbReference type="ARBA" id="ARBA00022723"/>
    </source>
</evidence>